<evidence type="ECO:0000256" key="2">
    <source>
        <dbReference type="ARBA" id="ARBA00006347"/>
    </source>
</evidence>
<dbReference type="SMR" id="A2E3T7"/>
<comment type="catalytic activity">
    <reaction evidence="1">
        <text>Catalyzes the rearrangement of -S-S- bonds in proteins.</text>
        <dbReference type="EC" id="5.3.4.1"/>
    </reaction>
</comment>
<dbReference type="SUPFAM" id="SSF52833">
    <property type="entry name" value="Thioredoxin-like"/>
    <property type="match status" value="2"/>
</dbReference>
<dbReference type="SUPFAM" id="SSF47933">
    <property type="entry name" value="ERP29 C domain-like"/>
    <property type="match status" value="1"/>
</dbReference>
<dbReference type="PANTHER" id="PTHR45672">
    <property type="entry name" value="PROTEIN DISULFIDE-ISOMERASE C17H9.14C-RELATED"/>
    <property type="match status" value="1"/>
</dbReference>
<dbReference type="Pfam" id="PF00085">
    <property type="entry name" value="Thioredoxin"/>
    <property type="match status" value="2"/>
</dbReference>
<dbReference type="PANTHER" id="PTHR45672:SF11">
    <property type="entry name" value="PROTEIN DISULFIDE-ISOMERASE C17H9.14C"/>
    <property type="match status" value="1"/>
</dbReference>
<dbReference type="InterPro" id="IPR013766">
    <property type="entry name" value="Thioredoxin_domain"/>
</dbReference>
<dbReference type="GO" id="GO:0006457">
    <property type="term" value="P:protein folding"/>
    <property type="evidence" value="ECO:0000318"/>
    <property type="project" value="GO_Central"/>
</dbReference>
<dbReference type="AlphaFoldDB" id="A2E3T7"/>
<comment type="similarity">
    <text evidence="2">Belongs to the protein disulfide isomerase family.</text>
</comment>
<dbReference type="OrthoDB" id="427280at2759"/>
<reference evidence="9" key="2">
    <citation type="journal article" date="2007" name="Science">
        <title>Draft genome sequence of the sexually transmitted pathogen Trichomonas vaginalis.</title>
        <authorList>
            <person name="Carlton J.M."/>
            <person name="Hirt R.P."/>
            <person name="Silva J.C."/>
            <person name="Delcher A.L."/>
            <person name="Schatz M."/>
            <person name="Zhao Q."/>
            <person name="Wortman J.R."/>
            <person name="Bidwell S.L."/>
            <person name="Alsmark U.C.M."/>
            <person name="Besteiro S."/>
            <person name="Sicheritz-Ponten T."/>
            <person name="Noel C.J."/>
            <person name="Dacks J.B."/>
            <person name="Foster P.G."/>
            <person name="Simillion C."/>
            <person name="Van de Peer Y."/>
            <person name="Miranda-Saavedra D."/>
            <person name="Barton G.J."/>
            <person name="Westrop G.D."/>
            <person name="Mueller S."/>
            <person name="Dessi D."/>
            <person name="Fiori P.L."/>
            <person name="Ren Q."/>
            <person name="Paulsen I."/>
            <person name="Zhang H."/>
            <person name="Bastida-Corcuera F.D."/>
            <person name="Simoes-Barbosa A."/>
            <person name="Brown M.T."/>
            <person name="Hayes R.D."/>
            <person name="Mukherjee M."/>
            <person name="Okumura C.Y."/>
            <person name="Schneider R."/>
            <person name="Smith A.J."/>
            <person name="Vanacova S."/>
            <person name="Villalvazo M."/>
            <person name="Haas B.J."/>
            <person name="Pertea M."/>
            <person name="Feldblyum T.V."/>
            <person name="Utterback T.R."/>
            <person name="Shu C.L."/>
            <person name="Osoegawa K."/>
            <person name="de Jong P.J."/>
            <person name="Hrdy I."/>
            <person name="Horvathova L."/>
            <person name="Zubacova Z."/>
            <person name="Dolezal P."/>
            <person name="Malik S.B."/>
            <person name="Logsdon J.M. Jr."/>
            <person name="Henze K."/>
            <person name="Gupta A."/>
            <person name="Wang C.C."/>
            <person name="Dunne R.L."/>
            <person name="Upcroft J.A."/>
            <person name="Upcroft P."/>
            <person name="White O."/>
            <person name="Salzberg S.L."/>
            <person name="Tang P."/>
            <person name="Chiu C.-H."/>
            <person name="Lee Y.-S."/>
            <person name="Embley T.M."/>
            <person name="Coombs G.H."/>
            <person name="Mottram J.C."/>
            <person name="Tachezy J."/>
            <person name="Fraser-Liggett C.M."/>
            <person name="Johnson P.J."/>
        </authorList>
    </citation>
    <scope>NUCLEOTIDE SEQUENCE [LARGE SCALE GENOMIC DNA]</scope>
    <source>
        <strain evidence="9">G3</strain>
    </source>
</reference>
<evidence type="ECO:0000256" key="7">
    <source>
        <dbReference type="SAM" id="MobiDB-lite"/>
    </source>
</evidence>
<feature type="region of interest" description="Disordered" evidence="7">
    <location>
        <begin position="330"/>
        <end position="372"/>
    </location>
</feature>
<proteinExistence type="inferred from homology"/>
<dbReference type="VEuPathDB" id="TrichDB:TVAG_117470"/>
<organism evidence="9 10">
    <name type="scientific">Trichomonas vaginalis (strain ATCC PRA-98 / G3)</name>
    <dbReference type="NCBI Taxonomy" id="412133"/>
    <lineage>
        <taxon>Eukaryota</taxon>
        <taxon>Metamonada</taxon>
        <taxon>Parabasalia</taxon>
        <taxon>Trichomonadida</taxon>
        <taxon>Trichomonadidae</taxon>
        <taxon>Trichomonas</taxon>
    </lineage>
</organism>
<dbReference type="CDD" id="cd02961">
    <property type="entry name" value="PDI_a_family"/>
    <property type="match status" value="2"/>
</dbReference>
<dbReference type="InterPro" id="IPR036356">
    <property type="entry name" value="ERp29_C_sf"/>
</dbReference>
<gene>
    <name evidence="9" type="ORF">TVAG_117470</name>
</gene>
<protein>
    <recommendedName>
        <fullName evidence="3">protein disulfide-isomerase</fullName>
        <ecNumber evidence="3">5.3.4.1</ecNumber>
    </recommendedName>
</protein>
<keyword evidence="6" id="KW-0676">Redox-active center</keyword>
<dbReference type="GO" id="GO:0003756">
    <property type="term" value="F:protein disulfide isomerase activity"/>
    <property type="evidence" value="ECO:0000318"/>
    <property type="project" value="GO_Central"/>
</dbReference>
<keyword evidence="10" id="KW-1185">Reference proteome</keyword>
<evidence type="ECO:0000256" key="6">
    <source>
        <dbReference type="ARBA" id="ARBA00023284"/>
    </source>
</evidence>
<dbReference type="Proteomes" id="UP000001542">
    <property type="component" value="Unassembled WGS sequence"/>
</dbReference>
<evidence type="ECO:0000313" key="9">
    <source>
        <dbReference type="EMBL" id="EAY12725.1"/>
    </source>
</evidence>
<dbReference type="FunCoup" id="A2E3T7">
    <property type="interactions" value="234"/>
</dbReference>
<dbReference type="GO" id="GO:0005783">
    <property type="term" value="C:endoplasmic reticulum"/>
    <property type="evidence" value="ECO:0000318"/>
    <property type="project" value="GO_Central"/>
</dbReference>
<dbReference type="EC" id="5.3.4.1" evidence="3"/>
<dbReference type="PROSITE" id="PS00194">
    <property type="entry name" value="THIOREDOXIN_1"/>
    <property type="match status" value="1"/>
</dbReference>
<evidence type="ECO:0000256" key="3">
    <source>
        <dbReference type="ARBA" id="ARBA00012723"/>
    </source>
</evidence>
<dbReference type="Gene3D" id="1.20.1150.12">
    <property type="entry name" value="Endoplasmic reticulum resident protein 29, C-terminal domain"/>
    <property type="match status" value="1"/>
</dbReference>
<feature type="domain" description="Thioredoxin" evidence="8">
    <location>
        <begin position="100"/>
        <end position="230"/>
    </location>
</feature>
<evidence type="ECO:0000256" key="1">
    <source>
        <dbReference type="ARBA" id="ARBA00001182"/>
    </source>
</evidence>
<dbReference type="Gene3D" id="3.40.30.10">
    <property type="entry name" value="Glutaredoxin"/>
    <property type="match status" value="2"/>
</dbReference>
<dbReference type="VEuPathDB" id="TrichDB:TVAGG3_0507190"/>
<evidence type="ECO:0000256" key="5">
    <source>
        <dbReference type="ARBA" id="ARBA00023235"/>
    </source>
</evidence>
<dbReference type="KEGG" id="tva:4770693"/>
<keyword evidence="5" id="KW-0413">Isomerase</keyword>
<dbReference type="PROSITE" id="PS51352">
    <property type="entry name" value="THIOREDOXIN_2"/>
    <property type="match status" value="1"/>
</dbReference>
<accession>A2E3T7</accession>
<sequence>MFVLLSLARSEVVPITSENFSVVGLDRPYMIKFYRETCPHCQQMAADFVEASEMYTEVGFGAISCETDNKLCDDYKISGVPTVILFGAHNKTGAIFEGHERNADGFADFIEETIHIKAVRPPKYVRDLTPLNYNHTLDNAQCAFVTFFAPYCGHCKRWLPKNKIVAKAFAADNNTVTVGTVNCEKFHSLCENVQGYPTIRLFKKGVAEPVEYSGDRSPEDVAKFINTNCGTQRAVDGLLTDEAGILKEAEEIVKEFLHSEDKAAAIAKAKELKANLYVTFMERIVKNGVEKSKEDLAKIRAMLDARTSSYKVLDNLKTRYNVFSTLLGEREPKEVPAAEQPAAEQPAAEQPAAEKPAAEQPAAEKPAENKEL</sequence>
<evidence type="ECO:0000313" key="10">
    <source>
        <dbReference type="Proteomes" id="UP000001542"/>
    </source>
</evidence>
<evidence type="ECO:0000259" key="8">
    <source>
        <dbReference type="PROSITE" id="PS51352"/>
    </source>
</evidence>
<dbReference type="InterPro" id="IPR017937">
    <property type="entry name" value="Thioredoxin_CS"/>
</dbReference>
<dbReference type="STRING" id="5722.A2E3T7"/>
<dbReference type="Pfam" id="PF07749">
    <property type="entry name" value="ERp29"/>
    <property type="match status" value="1"/>
</dbReference>
<reference evidence="9" key="1">
    <citation type="submission" date="2006-10" db="EMBL/GenBank/DDBJ databases">
        <authorList>
            <person name="Amadeo P."/>
            <person name="Zhao Q."/>
            <person name="Wortman J."/>
            <person name="Fraser-Liggett C."/>
            <person name="Carlton J."/>
        </authorList>
    </citation>
    <scope>NUCLEOTIDE SEQUENCE</scope>
    <source>
        <strain evidence="9">G3</strain>
    </source>
</reference>
<name>A2E3T7_TRIV3</name>
<dbReference type="eggNOG" id="KOG0191">
    <property type="taxonomic scope" value="Eukaryota"/>
</dbReference>
<dbReference type="InParanoid" id="A2E3T7"/>
<dbReference type="RefSeq" id="XP_001324948.1">
    <property type="nucleotide sequence ID" value="XM_001324913.1"/>
</dbReference>
<dbReference type="EMBL" id="DS113297">
    <property type="protein sequence ID" value="EAY12725.1"/>
    <property type="molecule type" value="Genomic_DNA"/>
</dbReference>
<dbReference type="InterPro" id="IPR051063">
    <property type="entry name" value="PDI"/>
</dbReference>
<keyword evidence="4" id="KW-1015">Disulfide bond</keyword>
<dbReference type="InterPro" id="IPR011679">
    <property type="entry name" value="ERp29_C"/>
</dbReference>
<feature type="compositionally biased region" description="Low complexity" evidence="7">
    <location>
        <begin position="337"/>
        <end position="364"/>
    </location>
</feature>
<dbReference type="InterPro" id="IPR036249">
    <property type="entry name" value="Thioredoxin-like_sf"/>
</dbReference>
<dbReference type="OMA" id="FINEHAG"/>
<evidence type="ECO:0000256" key="4">
    <source>
        <dbReference type="ARBA" id="ARBA00023157"/>
    </source>
</evidence>